<reference evidence="2 3" key="1">
    <citation type="submission" date="2024-12" db="EMBL/GenBank/DDBJ databases">
        <title>Forecasting of Potato common scab and diversities of Pathogenic streptomyces spp. in china.</title>
        <authorList>
            <person name="Handique U."/>
            <person name="Wu J."/>
        </authorList>
    </citation>
    <scope>NUCLEOTIDE SEQUENCE [LARGE SCALE GENOMIC DNA]</scope>
    <source>
        <strain evidence="2 3">ZRIMU1585</strain>
    </source>
</reference>
<keyword evidence="3" id="KW-1185">Reference proteome</keyword>
<evidence type="ECO:0000313" key="2">
    <source>
        <dbReference type="EMBL" id="MFM9653239.1"/>
    </source>
</evidence>
<feature type="region of interest" description="Disordered" evidence="1">
    <location>
        <begin position="135"/>
        <end position="156"/>
    </location>
</feature>
<gene>
    <name evidence="2" type="ORF">ACKI1S_45010</name>
</gene>
<name>A0ABW9J1L2_STRGJ</name>
<sequence length="156" mass="16281">MVAPRSTVRTEGLTGLDVETAELRLFGQVTGRNVVTNPQGATSVAGVYAAGNVTSLTETLIGSAAAGLRAAAALNLDLITEDTQRAVAPDPLPVPYRGAAVGVATAMRGGRRPDGHQGLRSANCRPRWTHYPVRSCLSPAPRPQELIGSQRGADDR</sequence>
<evidence type="ECO:0000256" key="1">
    <source>
        <dbReference type="SAM" id="MobiDB-lite"/>
    </source>
</evidence>
<organism evidence="2 3">
    <name type="scientific">Streptomyces galilaeus</name>
    <dbReference type="NCBI Taxonomy" id="33899"/>
    <lineage>
        <taxon>Bacteria</taxon>
        <taxon>Bacillati</taxon>
        <taxon>Actinomycetota</taxon>
        <taxon>Actinomycetes</taxon>
        <taxon>Kitasatosporales</taxon>
        <taxon>Streptomycetaceae</taxon>
        <taxon>Streptomyces</taxon>
    </lineage>
</organism>
<dbReference type="InterPro" id="IPR036188">
    <property type="entry name" value="FAD/NAD-bd_sf"/>
</dbReference>
<dbReference type="SUPFAM" id="SSF51905">
    <property type="entry name" value="FAD/NAD(P)-binding domain"/>
    <property type="match status" value="1"/>
</dbReference>
<accession>A0ABW9J1L2</accession>
<dbReference type="EMBL" id="JBJVNE010000043">
    <property type="protein sequence ID" value="MFM9653239.1"/>
    <property type="molecule type" value="Genomic_DNA"/>
</dbReference>
<dbReference type="RefSeq" id="WP_190047272.1">
    <property type="nucleotide sequence ID" value="NZ_BMVS01000033.1"/>
</dbReference>
<proteinExistence type="predicted"/>
<dbReference type="Gene3D" id="3.50.50.60">
    <property type="entry name" value="FAD/NAD(P)-binding domain"/>
    <property type="match status" value="1"/>
</dbReference>
<evidence type="ECO:0000313" key="3">
    <source>
        <dbReference type="Proteomes" id="UP001631993"/>
    </source>
</evidence>
<comment type="caution">
    <text evidence="2">The sequence shown here is derived from an EMBL/GenBank/DDBJ whole genome shotgun (WGS) entry which is preliminary data.</text>
</comment>
<evidence type="ECO:0008006" key="4">
    <source>
        <dbReference type="Google" id="ProtNLM"/>
    </source>
</evidence>
<dbReference type="Proteomes" id="UP001631993">
    <property type="component" value="Unassembled WGS sequence"/>
</dbReference>
<protein>
    <recommendedName>
        <fullName evidence="4">FAD/NAD(P)-binding domain-containing protein</fullName>
    </recommendedName>
</protein>
<dbReference type="GeneID" id="93759716"/>